<dbReference type="InterPro" id="IPR051402">
    <property type="entry name" value="KPR-Related"/>
</dbReference>
<organism evidence="6">
    <name type="scientific">hydrothermal vent metagenome</name>
    <dbReference type="NCBI Taxonomy" id="652676"/>
    <lineage>
        <taxon>unclassified sequences</taxon>
        <taxon>metagenomes</taxon>
        <taxon>ecological metagenomes</taxon>
    </lineage>
</organism>
<dbReference type="EC" id="1.1.1.169" evidence="6"/>
<evidence type="ECO:0000256" key="1">
    <source>
        <dbReference type="ARBA" id="ARBA00007870"/>
    </source>
</evidence>
<evidence type="ECO:0000256" key="2">
    <source>
        <dbReference type="ARBA" id="ARBA00022857"/>
    </source>
</evidence>
<dbReference type="GO" id="GO:0015940">
    <property type="term" value="P:pantothenate biosynthetic process"/>
    <property type="evidence" value="ECO:0007669"/>
    <property type="project" value="InterPro"/>
</dbReference>
<dbReference type="AlphaFoldDB" id="A0A1W1D2Z8"/>
<dbReference type="InterPro" id="IPR003710">
    <property type="entry name" value="ApbA"/>
</dbReference>
<dbReference type="SUPFAM" id="SSF48179">
    <property type="entry name" value="6-phosphogluconate dehydrogenase C-terminal domain-like"/>
    <property type="match status" value="1"/>
</dbReference>
<feature type="domain" description="Ketopantoate reductase C-terminal" evidence="5">
    <location>
        <begin position="172"/>
        <end position="289"/>
    </location>
</feature>
<comment type="similarity">
    <text evidence="1">Belongs to the ketopantoate reductase family.</text>
</comment>
<dbReference type="PANTHER" id="PTHR21708">
    <property type="entry name" value="PROBABLE 2-DEHYDROPANTOATE 2-REDUCTASE"/>
    <property type="match status" value="1"/>
</dbReference>
<protein>
    <submittedName>
        <fullName evidence="6">2-dehydropantoate 2-reductase</fullName>
        <ecNumber evidence="6">1.1.1.169</ecNumber>
    </submittedName>
</protein>
<dbReference type="InterPro" id="IPR013752">
    <property type="entry name" value="KPA_reductase"/>
</dbReference>
<dbReference type="Pfam" id="PF02558">
    <property type="entry name" value="ApbA"/>
    <property type="match status" value="1"/>
</dbReference>
<proteinExistence type="inferred from homology"/>
<dbReference type="GO" id="GO:0005737">
    <property type="term" value="C:cytoplasm"/>
    <property type="evidence" value="ECO:0007669"/>
    <property type="project" value="TreeGrafter"/>
</dbReference>
<dbReference type="InterPro" id="IPR036291">
    <property type="entry name" value="NAD(P)-bd_dom_sf"/>
</dbReference>
<accession>A0A1W1D2Z8</accession>
<evidence type="ECO:0000259" key="5">
    <source>
        <dbReference type="Pfam" id="PF08546"/>
    </source>
</evidence>
<evidence type="ECO:0000313" key="6">
    <source>
        <dbReference type="EMBL" id="SFV74890.1"/>
    </source>
</evidence>
<dbReference type="Gene3D" id="1.10.1040.10">
    <property type="entry name" value="N-(1-d-carboxylethyl)-l-norvaline Dehydrogenase, domain 2"/>
    <property type="match status" value="1"/>
</dbReference>
<keyword evidence="2" id="KW-0521">NADP</keyword>
<sequence>MKIAIIGLGGVGGYLLASLTKTNHEVIGFARNNHLQAIQQNGLTIIEDTKTYTLNVKATTLQEAQGHFDIVLFCVKSYDIVPAYEAIKTHIDKNSILVSFANGIAPSETLKKISQSVVLDGAIYILSHIEKPGVIRKKGKVFAAVFGNAQPQTSILEKIFQEANLRTKTPQDIQTAIWKKFIFISAFASLTSYYDKSIGYIYEYHKEEAKQLLCEISDVAKAKGIDISDEIEKSLLTAQKVPYDSSTSMHLDFQKERQTELQTLSYYIIEEGKKHNIPTPLMEKIYNKLAS</sequence>
<reference evidence="6" key="1">
    <citation type="submission" date="2016-10" db="EMBL/GenBank/DDBJ databases">
        <authorList>
            <person name="de Groot N.N."/>
        </authorList>
    </citation>
    <scope>NUCLEOTIDE SEQUENCE</scope>
</reference>
<dbReference type="Gene3D" id="3.40.50.720">
    <property type="entry name" value="NAD(P)-binding Rossmann-like Domain"/>
    <property type="match status" value="1"/>
</dbReference>
<dbReference type="EMBL" id="FPHP01000009">
    <property type="protein sequence ID" value="SFV74890.1"/>
    <property type="molecule type" value="Genomic_DNA"/>
</dbReference>
<dbReference type="SUPFAM" id="SSF51735">
    <property type="entry name" value="NAD(P)-binding Rossmann-fold domains"/>
    <property type="match status" value="1"/>
</dbReference>
<dbReference type="InterPro" id="IPR013332">
    <property type="entry name" value="KPR_N"/>
</dbReference>
<feature type="domain" description="Ketopantoate reductase N-terminal" evidence="4">
    <location>
        <begin position="3"/>
        <end position="143"/>
    </location>
</feature>
<name>A0A1W1D2Z8_9ZZZZ</name>
<keyword evidence="3 6" id="KW-0560">Oxidoreductase</keyword>
<evidence type="ECO:0000256" key="3">
    <source>
        <dbReference type="ARBA" id="ARBA00023002"/>
    </source>
</evidence>
<dbReference type="GO" id="GO:0008677">
    <property type="term" value="F:2-dehydropantoate 2-reductase activity"/>
    <property type="evidence" value="ECO:0007669"/>
    <property type="project" value="UniProtKB-EC"/>
</dbReference>
<dbReference type="InterPro" id="IPR008927">
    <property type="entry name" value="6-PGluconate_DH-like_C_sf"/>
</dbReference>
<evidence type="ECO:0000259" key="4">
    <source>
        <dbReference type="Pfam" id="PF02558"/>
    </source>
</evidence>
<dbReference type="InterPro" id="IPR013328">
    <property type="entry name" value="6PGD_dom2"/>
</dbReference>
<dbReference type="Pfam" id="PF08546">
    <property type="entry name" value="ApbA_C"/>
    <property type="match status" value="1"/>
</dbReference>
<dbReference type="NCBIfam" id="TIGR00745">
    <property type="entry name" value="apbA_panE"/>
    <property type="match status" value="1"/>
</dbReference>
<gene>
    <name evidence="6" type="ORF">MNB_SM-3-1495</name>
</gene>
<dbReference type="PANTHER" id="PTHR21708:SF26">
    <property type="entry name" value="2-DEHYDROPANTOATE 2-REDUCTASE"/>
    <property type="match status" value="1"/>
</dbReference>